<reference evidence="6 7" key="1">
    <citation type="submission" date="2022-04" db="EMBL/GenBank/DDBJ databases">
        <title>Positive selection, recombination, and allopatry shape intraspecific diversity of widespread and dominant cyanobacteria.</title>
        <authorList>
            <person name="Wei J."/>
            <person name="Shu W."/>
            <person name="Hu C."/>
        </authorList>
    </citation>
    <scope>NUCLEOTIDE SEQUENCE [LARGE SCALE GENOMIC DNA]</scope>
    <source>
        <strain evidence="6 7">AS-A4</strain>
    </source>
</reference>
<evidence type="ECO:0000256" key="2">
    <source>
        <dbReference type="ARBA" id="ARBA00023316"/>
    </source>
</evidence>
<dbReference type="InterPro" id="IPR012997">
    <property type="entry name" value="RplA"/>
</dbReference>
<dbReference type="InterPro" id="IPR034718">
    <property type="entry name" value="RlpA"/>
</dbReference>
<dbReference type="SUPFAM" id="SSF50685">
    <property type="entry name" value="Barwin-like endoglucanases"/>
    <property type="match status" value="1"/>
</dbReference>
<name>A0ABV0KIP8_9CYAN</name>
<dbReference type="Pfam" id="PF03330">
    <property type="entry name" value="DPBB_1"/>
    <property type="match status" value="1"/>
</dbReference>
<accession>A0ABV0KIP8</accession>
<comment type="similarity">
    <text evidence="3 4">Belongs to the RlpA family.</text>
</comment>
<dbReference type="HAMAP" id="MF_02071">
    <property type="entry name" value="RlpA"/>
    <property type="match status" value="1"/>
</dbReference>
<dbReference type="Gene3D" id="2.40.40.10">
    <property type="entry name" value="RlpA-like domain"/>
    <property type="match status" value="1"/>
</dbReference>
<dbReference type="CDD" id="cd22268">
    <property type="entry name" value="DPBB_RlpA-like"/>
    <property type="match status" value="1"/>
</dbReference>
<evidence type="ECO:0000313" key="7">
    <source>
        <dbReference type="Proteomes" id="UP001476950"/>
    </source>
</evidence>
<proteinExistence type="inferred from homology"/>
<evidence type="ECO:0000259" key="5">
    <source>
        <dbReference type="Pfam" id="PF03330"/>
    </source>
</evidence>
<sequence>MPIFGLVWVASWVGCFFSSSQDLLRAPAALARVLPLQAVYRVSGARDERSVAASRDQVISVLPSQQVQPFGSMMPTVPQAQALSLALAFDASSILSAPVDFLGAFKNLFSSFQKFTASRSTPPVVVVQAEPKRETKTSIKQVSSGLGFGYCLSIAQRNAKGGTNPRLKHQTKSLFQVKIKDSIVGSISSQRQAKQLANHLEQALDSATASKAKVPFDQLQPGLINGVPGGKLGDRVLFTVDQQMANQWDCHPEVLAIQWVNALRTALAEPPLALADAQAKMRGLQETGERLKGIASWYGPYFHGRQTATGERFNQNDFTAAHPSLPFDTYLKVTNRNNGKAVIVRVNDRGPYFDNRTLDLSREAARSLDSETNGVVPVEAEIMQPATSTADLSKSIARRL</sequence>
<comment type="caution">
    <text evidence="6">The sequence shown here is derived from an EMBL/GenBank/DDBJ whole genome shotgun (WGS) entry which is preliminary data.</text>
</comment>
<keyword evidence="2 3" id="KW-0961">Cell wall biogenesis/degradation</keyword>
<keyword evidence="1 3" id="KW-0456">Lyase</keyword>
<dbReference type="NCBIfam" id="TIGR00413">
    <property type="entry name" value="rlpA"/>
    <property type="match status" value="1"/>
</dbReference>
<feature type="domain" description="RlpA-like protein double-psi beta-barrel" evidence="5">
    <location>
        <begin position="292"/>
        <end position="379"/>
    </location>
</feature>
<dbReference type="InterPro" id="IPR036908">
    <property type="entry name" value="RlpA-like_sf"/>
</dbReference>
<keyword evidence="7" id="KW-1185">Reference proteome</keyword>
<dbReference type="Proteomes" id="UP001476950">
    <property type="component" value="Unassembled WGS sequence"/>
</dbReference>
<organism evidence="6 7">
    <name type="scientific">Stenomitos frigidus AS-A4</name>
    <dbReference type="NCBI Taxonomy" id="2933935"/>
    <lineage>
        <taxon>Bacteria</taxon>
        <taxon>Bacillati</taxon>
        <taxon>Cyanobacteriota</taxon>
        <taxon>Cyanophyceae</taxon>
        <taxon>Leptolyngbyales</taxon>
        <taxon>Leptolyngbyaceae</taxon>
        <taxon>Stenomitos</taxon>
    </lineage>
</organism>
<dbReference type="InterPro" id="IPR009009">
    <property type="entry name" value="RlpA-like_DPBB"/>
</dbReference>
<evidence type="ECO:0000256" key="3">
    <source>
        <dbReference type="HAMAP-Rule" id="MF_02071"/>
    </source>
</evidence>
<gene>
    <name evidence="3" type="primary">rlpA</name>
    <name evidence="6" type="ORF">NDI38_11820</name>
</gene>
<comment type="function">
    <text evidence="3">Lytic transglycosylase with a strong preference for naked glycan strands that lack stem peptides.</text>
</comment>
<dbReference type="PANTHER" id="PTHR34183">
    <property type="entry name" value="ENDOLYTIC PEPTIDOGLYCAN TRANSGLYCOSYLASE RLPA"/>
    <property type="match status" value="1"/>
</dbReference>
<protein>
    <recommendedName>
        <fullName evidence="3">Probable endolytic peptidoglycan transglycosylase RlpA</fullName>
        <ecNumber evidence="3">4.2.2.-</ecNumber>
    </recommendedName>
</protein>
<evidence type="ECO:0000256" key="1">
    <source>
        <dbReference type="ARBA" id="ARBA00023239"/>
    </source>
</evidence>
<dbReference type="EMBL" id="JAMPLM010000009">
    <property type="protein sequence ID" value="MEP1059126.1"/>
    <property type="molecule type" value="Genomic_DNA"/>
</dbReference>
<dbReference type="EC" id="4.2.2.-" evidence="3"/>
<evidence type="ECO:0000256" key="4">
    <source>
        <dbReference type="RuleBase" id="RU003495"/>
    </source>
</evidence>
<evidence type="ECO:0000313" key="6">
    <source>
        <dbReference type="EMBL" id="MEP1059126.1"/>
    </source>
</evidence>
<dbReference type="RefSeq" id="WP_190448893.1">
    <property type="nucleotide sequence ID" value="NZ_JAMPLM010000009.1"/>
</dbReference>
<dbReference type="PANTHER" id="PTHR34183:SF1">
    <property type="entry name" value="ENDOLYTIC PEPTIDOGLYCAN TRANSGLYCOSYLASE RLPA"/>
    <property type="match status" value="1"/>
</dbReference>